<keyword evidence="3" id="KW-1185">Reference proteome</keyword>
<feature type="region of interest" description="Disordered" evidence="1">
    <location>
        <begin position="1"/>
        <end position="26"/>
    </location>
</feature>
<evidence type="ECO:0000313" key="2">
    <source>
        <dbReference type="EMBL" id="CAG7712926.1"/>
    </source>
</evidence>
<accession>A0A8J2JWE3</accession>
<dbReference type="Proteomes" id="UP000708208">
    <property type="component" value="Unassembled WGS sequence"/>
</dbReference>
<feature type="compositionally biased region" description="Polar residues" evidence="1">
    <location>
        <begin position="1"/>
        <end position="23"/>
    </location>
</feature>
<proteinExistence type="predicted"/>
<comment type="caution">
    <text evidence="2">The sequence shown here is derived from an EMBL/GenBank/DDBJ whole genome shotgun (WGS) entry which is preliminary data.</text>
</comment>
<name>A0A8J2JWE3_9HEXA</name>
<sequence length="216" mass="23383">LHQNLLNREFGNTNTRPLGTLPNSDDFVPPKTTAREILRFAVLTRLGSKLVNSVIPSDTNLISDTPAVPVTGSIVELNGIPIETYSQLDGININTPCANPPNYVSISSVFRDDPVISNISSDTMLRFFGESNYYAPTNTTPQPASVAYKIVPTGPDTADVIIKQKPQVASISEELLQPMDSATTSVLLHSKDEDENINNTTPDLSHVTFILTCSVA</sequence>
<dbReference type="AlphaFoldDB" id="A0A8J2JWE3"/>
<gene>
    <name evidence="2" type="ORF">AFUS01_LOCUS5180</name>
</gene>
<dbReference type="EMBL" id="CAJVCH010032897">
    <property type="protein sequence ID" value="CAG7712926.1"/>
    <property type="molecule type" value="Genomic_DNA"/>
</dbReference>
<evidence type="ECO:0000256" key="1">
    <source>
        <dbReference type="SAM" id="MobiDB-lite"/>
    </source>
</evidence>
<reference evidence="2" key="1">
    <citation type="submission" date="2021-06" db="EMBL/GenBank/DDBJ databases">
        <authorList>
            <person name="Hodson N. C."/>
            <person name="Mongue J. A."/>
            <person name="Jaron S. K."/>
        </authorList>
    </citation>
    <scope>NUCLEOTIDE SEQUENCE</scope>
</reference>
<evidence type="ECO:0000313" key="3">
    <source>
        <dbReference type="Proteomes" id="UP000708208"/>
    </source>
</evidence>
<protein>
    <submittedName>
        <fullName evidence="2">Uncharacterized protein</fullName>
    </submittedName>
</protein>
<organism evidence="2 3">
    <name type="scientific">Allacma fusca</name>
    <dbReference type="NCBI Taxonomy" id="39272"/>
    <lineage>
        <taxon>Eukaryota</taxon>
        <taxon>Metazoa</taxon>
        <taxon>Ecdysozoa</taxon>
        <taxon>Arthropoda</taxon>
        <taxon>Hexapoda</taxon>
        <taxon>Collembola</taxon>
        <taxon>Symphypleona</taxon>
        <taxon>Sminthuridae</taxon>
        <taxon>Allacma</taxon>
    </lineage>
</organism>
<feature type="non-terminal residue" evidence="2">
    <location>
        <position position="1"/>
    </location>
</feature>